<evidence type="ECO:0000313" key="1">
    <source>
        <dbReference type="EMBL" id="ESR41046.1"/>
    </source>
</evidence>
<evidence type="ECO:0000313" key="2">
    <source>
        <dbReference type="Proteomes" id="UP000030687"/>
    </source>
</evidence>
<reference evidence="1 2" key="1">
    <citation type="submission" date="2013-10" db="EMBL/GenBank/DDBJ databases">
        <authorList>
            <consortium name="International Citrus Genome Consortium"/>
            <person name="Jenkins J."/>
            <person name="Schmutz J."/>
            <person name="Prochnik S."/>
            <person name="Rokhsar D."/>
            <person name="Gmitter F."/>
            <person name="Ollitrault P."/>
            <person name="Machado M."/>
            <person name="Talon M."/>
            <person name="Wincker P."/>
            <person name="Jaillon O."/>
            <person name="Morgante M."/>
        </authorList>
    </citation>
    <scope>NUCLEOTIDE SEQUENCE</scope>
    <source>
        <strain evidence="2">cv. Clemenules</strain>
    </source>
</reference>
<proteinExistence type="predicted"/>
<name>V4SV48_CITCL</name>
<dbReference type="EMBL" id="KI536925">
    <property type="protein sequence ID" value="ESR41046.1"/>
    <property type="molecule type" value="Genomic_DNA"/>
</dbReference>
<dbReference type="InParanoid" id="V4SV48"/>
<dbReference type="Proteomes" id="UP000030687">
    <property type="component" value="Unassembled WGS sequence"/>
</dbReference>
<protein>
    <submittedName>
        <fullName evidence="1">Uncharacterized protein</fullName>
    </submittedName>
</protein>
<keyword evidence="2" id="KW-1185">Reference proteome</keyword>
<gene>
    <name evidence="1" type="ORF">CICLE_v10026901mg</name>
</gene>
<organism evidence="1 2">
    <name type="scientific">Citrus clementina</name>
    <name type="common">Clementine</name>
    <name type="synonym">Citrus deliciosa x Citrus sinensis</name>
    <dbReference type="NCBI Taxonomy" id="85681"/>
    <lineage>
        <taxon>Eukaryota</taxon>
        <taxon>Viridiplantae</taxon>
        <taxon>Streptophyta</taxon>
        <taxon>Embryophyta</taxon>
        <taxon>Tracheophyta</taxon>
        <taxon>Spermatophyta</taxon>
        <taxon>Magnoliopsida</taxon>
        <taxon>eudicotyledons</taxon>
        <taxon>Gunneridae</taxon>
        <taxon>Pentapetalae</taxon>
        <taxon>rosids</taxon>
        <taxon>malvids</taxon>
        <taxon>Sapindales</taxon>
        <taxon>Rutaceae</taxon>
        <taxon>Aurantioideae</taxon>
        <taxon>Citrus</taxon>
    </lineage>
</organism>
<accession>V4SV48</accession>
<sequence length="69" mass="8050">MLNYNISLSHSHSHPQKGQARKSLVIFPWTKSIPNQFAITINCPRWKLNFYVGTEALLREIKMHSINQD</sequence>
<dbReference type="AlphaFoldDB" id="V4SV48"/>
<dbReference type="KEGG" id="cic:CICLE_v10026901mg"/>
<dbReference type="Gramene" id="ESR41046">
    <property type="protein sequence ID" value="ESR41046"/>
    <property type="gene ID" value="CICLE_v10026901mg"/>
</dbReference>